<comment type="catalytic activity">
    <reaction evidence="8">
        <text>L-homoserine + ATP = O-phospho-L-homoserine + ADP + H(+)</text>
        <dbReference type="Rhea" id="RHEA:13985"/>
        <dbReference type="ChEBI" id="CHEBI:15378"/>
        <dbReference type="ChEBI" id="CHEBI:30616"/>
        <dbReference type="ChEBI" id="CHEBI:57476"/>
        <dbReference type="ChEBI" id="CHEBI:57590"/>
        <dbReference type="ChEBI" id="CHEBI:456216"/>
        <dbReference type="EC" id="2.7.1.39"/>
    </reaction>
</comment>
<organism evidence="11 12">
    <name type="scientific">Notoacmeibacter marinus</name>
    <dbReference type="NCBI Taxonomy" id="1876515"/>
    <lineage>
        <taxon>Bacteria</taxon>
        <taxon>Pseudomonadati</taxon>
        <taxon>Pseudomonadota</taxon>
        <taxon>Alphaproteobacteria</taxon>
        <taxon>Hyphomicrobiales</taxon>
        <taxon>Notoacmeibacteraceae</taxon>
        <taxon>Notoacmeibacter</taxon>
    </lineage>
</organism>
<dbReference type="Gene3D" id="3.90.1200.10">
    <property type="match status" value="1"/>
</dbReference>
<dbReference type="Proteomes" id="UP000215405">
    <property type="component" value="Unassembled WGS sequence"/>
</dbReference>
<evidence type="ECO:0000256" key="3">
    <source>
        <dbReference type="ARBA" id="ARBA00022697"/>
    </source>
</evidence>
<keyword evidence="1 8" id="KW-0028">Amino-acid biosynthesis</keyword>
<dbReference type="PANTHER" id="PTHR21064:SF6">
    <property type="entry name" value="AMINOGLYCOSIDE PHOSPHOTRANSFERASE DOMAIN-CONTAINING PROTEIN"/>
    <property type="match status" value="1"/>
</dbReference>
<dbReference type="EC" id="2.7.1.39" evidence="8 9"/>
<evidence type="ECO:0000256" key="7">
    <source>
        <dbReference type="ARBA" id="ARBA00038240"/>
    </source>
</evidence>
<evidence type="ECO:0000313" key="11">
    <source>
        <dbReference type="EMBL" id="OXS99531.1"/>
    </source>
</evidence>
<gene>
    <name evidence="8" type="primary">thrB</name>
    <name evidence="11" type="ORF">B7H23_15465</name>
</gene>
<keyword evidence="6 8" id="KW-0067">ATP-binding</keyword>
<evidence type="ECO:0000256" key="2">
    <source>
        <dbReference type="ARBA" id="ARBA00022679"/>
    </source>
</evidence>
<evidence type="ECO:0000313" key="12">
    <source>
        <dbReference type="Proteomes" id="UP000215405"/>
    </source>
</evidence>
<dbReference type="RefSeq" id="WP_094078310.1">
    <property type="nucleotide sequence ID" value="NZ_NBYO01000003.1"/>
</dbReference>
<feature type="domain" description="Aminoglycoside phosphotransferase" evidence="10">
    <location>
        <begin position="27"/>
        <end position="257"/>
    </location>
</feature>
<evidence type="ECO:0000256" key="1">
    <source>
        <dbReference type="ARBA" id="ARBA00022605"/>
    </source>
</evidence>
<dbReference type="SUPFAM" id="SSF56112">
    <property type="entry name" value="Protein kinase-like (PK-like)"/>
    <property type="match status" value="1"/>
</dbReference>
<dbReference type="Pfam" id="PF01636">
    <property type="entry name" value="APH"/>
    <property type="match status" value="1"/>
</dbReference>
<reference evidence="12" key="1">
    <citation type="journal article" date="2017" name="Int. J. Syst. Evol. Microbiol.">
        <title>Notoacmeibacter marinus gen. nov., sp. nov., isolated from the gut of a limpet and proposal of Notoacmeibacteraceae fam. nov. in the order Rhizobiales of the class Alphaproteobacteria.</title>
        <authorList>
            <person name="Huang Z."/>
            <person name="Guo F."/>
            <person name="Lai Q."/>
        </authorList>
    </citation>
    <scope>NUCLEOTIDE SEQUENCE [LARGE SCALE GENOMIC DNA]</scope>
    <source>
        <strain evidence="12">XMTR2A4</strain>
    </source>
</reference>
<keyword evidence="2 8" id="KW-0808">Transferase</keyword>
<dbReference type="InterPro" id="IPR011009">
    <property type="entry name" value="Kinase-like_dom_sf"/>
</dbReference>
<dbReference type="InterPro" id="IPR005280">
    <property type="entry name" value="Homoserine_kinase_II"/>
</dbReference>
<protein>
    <recommendedName>
        <fullName evidence="8 9">Homoserine kinase</fullName>
        <shortName evidence="8">HK</shortName>
        <shortName evidence="8">HSK</shortName>
        <ecNumber evidence="8 9">2.7.1.39</ecNumber>
    </recommendedName>
</protein>
<dbReference type="InterPro" id="IPR002575">
    <property type="entry name" value="Aminoglycoside_PTrfase"/>
</dbReference>
<evidence type="ECO:0000256" key="5">
    <source>
        <dbReference type="ARBA" id="ARBA00022777"/>
    </source>
</evidence>
<keyword evidence="5 8" id="KW-0418">Kinase</keyword>
<dbReference type="GO" id="GO:0009088">
    <property type="term" value="P:threonine biosynthetic process"/>
    <property type="evidence" value="ECO:0007669"/>
    <property type="project" value="UniProtKB-UniRule"/>
</dbReference>
<dbReference type="UniPathway" id="UPA00050">
    <property type="reaction ID" value="UER00064"/>
</dbReference>
<proteinExistence type="inferred from homology"/>
<keyword evidence="12" id="KW-1185">Reference proteome</keyword>
<accession>A0A231UUJ0</accession>
<name>A0A231UUJ0_9HYPH</name>
<dbReference type="GO" id="GO:0004413">
    <property type="term" value="F:homoserine kinase activity"/>
    <property type="evidence" value="ECO:0007669"/>
    <property type="project" value="UniProtKB-UniRule"/>
</dbReference>
<keyword evidence="4 8" id="KW-0547">Nucleotide-binding</keyword>
<dbReference type="PANTHER" id="PTHR21064">
    <property type="entry name" value="AMINOGLYCOSIDE PHOSPHOTRANSFERASE DOMAIN-CONTAINING PROTEIN-RELATED"/>
    <property type="match status" value="1"/>
</dbReference>
<dbReference type="InterPro" id="IPR050249">
    <property type="entry name" value="Pseudomonas-type_ThrB"/>
</dbReference>
<evidence type="ECO:0000256" key="8">
    <source>
        <dbReference type="HAMAP-Rule" id="MF_00301"/>
    </source>
</evidence>
<dbReference type="HAMAP" id="MF_00301">
    <property type="entry name" value="Homoser_kinase_2"/>
    <property type="match status" value="1"/>
</dbReference>
<evidence type="ECO:0000259" key="10">
    <source>
        <dbReference type="Pfam" id="PF01636"/>
    </source>
</evidence>
<comment type="similarity">
    <text evidence="7 8">Belongs to the pseudomonas-type ThrB family.</text>
</comment>
<comment type="pathway">
    <text evidence="8">Amino-acid biosynthesis; L-threonine biosynthesis; L-threonine from L-aspartate: step 4/5.</text>
</comment>
<comment type="caution">
    <text evidence="11">The sequence shown here is derived from an EMBL/GenBank/DDBJ whole genome shotgun (WGS) entry which is preliminary data.</text>
</comment>
<sequence>MAVYTDITEGQLRAFLSDYDLGELLSYRGIAEGVENSNFIVHLDGGEFILTLYEKRVNERELPFFVGLMDHLAGKGFSCPRPVQRRDGGAIGHLAGRPAAMVTFLEGVWPREPLPAHCEGVGEALARMHCDVGDFAGRRRNGLSLCDWRPLFEQVGERADDVIAGLAAESRAMLDRLEEEWPQDLPSGVIHADAFPDNVFFLGDRFSGMIDFYFACNDLFAYDVAIALNAWCFDADHRFDRQKGAALLAGYQRARALSDAEKAALPALCRGAATRFMLTRLYDWIHTPDGATVTKKDPAQPLAWMRHHAGVSDPGAYGLSE</sequence>
<dbReference type="AlphaFoldDB" id="A0A231UUJ0"/>
<dbReference type="Gene3D" id="3.30.200.20">
    <property type="entry name" value="Phosphorylase Kinase, domain 1"/>
    <property type="match status" value="1"/>
</dbReference>
<dbReference type="NCBIfam" id="TIGR00938">
    <property type="entry name" value="thrB_alt"/>
    <property type="match status" value="1"/>
</dbReference>
<dbReference type="CDD" id="cd05153">
    <property type="entry name" value="HomoserineK_II"/>
    <property type="match status" value="1"/>
</dbReference>
<dbReference type="EMBL" id="NBYO01000003">
    <property type="protein sequence ID" value="OXS99531.1"/>
    <property type="molecule type" value="Genomic_DNA"/>
</dbReference>
<dbReference type="NCBIfam" id="NF003558">
    <property type="entry name" value="PRK05231.1"/>
    <property type="match status" value="1"/>
</dbReference>
<evidence type="ECO:0000256" key="4">
    <source>
        <dbReference type="ARBA" id="ARBA00022741"/>
    </source>
</evidence>
<dbReference type="GO" id="GO:0005524">
    <property type="term" value="F:ATP binding"/>
    <property type="evidence" value="ECO:0007669"/>
    <property type="project" value="UniProtKB-KW"/>
</dbReference>
<evidence type="ECO:0000256" key="6">
    <source>
        <dbReference type="ARBA" id="ARBA00022840"/>
    </source>
</evidence>
<keyword evidence="3 8" id="KW-0791">Threonine biosynthesis</keyword>
<evidence type="ECO:0000256" key="9">
    <source>
        <dbReference type="NCBIfam" id="TIGR00938"/>
    </source>
</evidence>